<gene>
    <name evidence="1" type="ORF">EDB81DRAFT_779898</name>
</gene>
<dbReference type="EMBL" id="JAGMUV010000003">
    <property type="protein sequence ID" value="KAH7165629.1"/>
    <property type="molecule type" value="Genomic_DNA"/>
</dbReference>
<sequence>MSSSLALKTRMKNALSRYKDTVWGQLLRSAISGQAMQSTRDCGHIEYRSSGQIVTFDSCFKEEVTGRM</sequence>
<protein>
    <submittedName>
        <fullName evidence="1">Uncharacterized protein</fullName>
    </submittedName>
</protein>
<evidence type="ECO:0000313" key="2">
    <source>
        <dbReference type="Proteomes" id="UP000738349"/>
    </source>
</evidence>
<evidence type="ECO:0000313" key="1">
    <source>
        <dbReference type="EMBL" id="KAH7165629.1"/>
    </source>
</evidence>
<proteinExistence type="predicted"/>
<accession>A0A9P9FLV3</accession>
<reference evidence="1" key="1">
    <citation type="journal article" date="2021" name="Nat. Commun.">
        <title>Genetic determinants of endophytism in the Arabidopsis root mycobiome.</title>
        <authorList>
            <person name="Mesny F."/>
            <person name="Miyauchi S."/>
            <person name="Thiergart T."/>
            <person name="Pickel B."/>
            <person name="Atanasova L."/>
            <person name="Karlsson M."/>
            <person name="Huettel B."/>
            <person name="Barry K.W."/>
            <person name="Haridas S."/>
            <person name="Chen C."/>
            <person name="Bauer D."/>
            <person name="Andreopoulos W."/>
            <person name="Pangilinan J."/>
            <person name="LaButti K."/>
            <person name="Riley R."/>
            <person name="Lipzen A."/>
            <person name="Clum A."/>
            <person name="Drula E."/>
            <person name="Henrissat B."/>
            <person name="Kohler A."/>
            <person name="Grigoriev I.V."/>
            <person name="Martin F.M."/>
            <person name="Hacquard S."/>
        </authorList>
    </citation>
    <scope>NUCLEOTIDE SEQUENCE</scope>
    <source>
        <strain evidence="1">MPI-CAGE-AT-0147</strain>
    </source>
</reference>
<keyword evidence="2" id="KW-1185">Reference proteome</keyword>
<comment type="caution">
    <text evidence="1">The sequence shown here is derived from an EMBL/GenBank/DDBJ whole genome shotgun (WGS) entry which is preliminary data.</text>
</comment>
<dbReference type="OrthoDB" id="10290123at2759"/>
<dbReference type="Proteomes" id="UP000738349">
    <property type="component" value="Unassembled WGS sequence"/>
</dbReference>
<dbReference type="AlphaFoldDB" id="A0A9P9FLV3"/>
<organism evidence="1 2">
    <name type="scientific">Dactylonectria macrodidyma</name>
    <dbReference type="NCBI Taxonomy" id="307937"/>
    <lineage>
        <taxon>Eukaryota</taxon>
        <taxon>Fungi</taxon>
        <taxon>Dikarya</taxon>
        <taxon>Ascomycota</taxon>
        <taxon>Pezizomycotina</taxon>
        <taxon>Sordariomycetes</taxon>
        <taxon>Hypocreomycetidae</taxon>
        <taxon>Hypocreales</taxon>
        <taxon>Nectriaceae</taxon>
        <taxon>Dactylonectria</taxon>
    </lineage>
</organism>
<name>A0A9P9FLV3_9HYPO</name>